<dbReference type="AlphaFoldDB" id="A0A3N2GVS2"/>
<dbReference type="RefSeq" id="WP_123684190.1">
    <property type="nucleotide sequence ID" value="NZ_RKHY01000001.1"/>
</dbReference>
<name>A0A3N2GVS2_9PSEU</name>
<evidence type="ECO:0000313" key="2">
    <source>
        <dbReference type="EMBL" id="ROS40766.1"/>
    </source>
</evidence>
<organism evidence="2 3">
    <name type="scientific">Amycolatopsis thermoflava</name>
    <dbReference type="NCBI Taxonomy" id="84480"/>
    <lineage>
        <taxon>Bacteria</taxon>
        <taxon>Bacillati</taxon>
        <taxon>Actinomycetota</taxon>
        <taxon>Actinomycetes</taxon>
        <taxon>Pseudonocardiales</taxon>
        <taxon>Pseudonocardiaceae</taxon>
        <taxon>Amycolatopsis</taxon>
        <taxon>Amycolatopsis methanolica group</taxon>
    </lineage>
</organism>
<proteinExistence type="predicted"/>
<accession>A0A3N2GVS2</accession>
<dbReference type="Proteomes" id="UP000274843">
    <property type="component" value="Unassembled WGS sequence"/>
</dbReference>
<evidence type="ECO:0000313" key="3">
    <source>
        <dbReference type="Proteomes" id="UP000274843"/>
    </source>
</evidence>
<reference evidence="2 3" key="1">
    <citation type="submission" date="2018-11" db="EMBL/GenBank/DDBJ databases">
        <title>Sequencing the genomes of 1000 actinobacteria strains.</title>
        <authorList>
            <person name="Klenk H.-P."/>
        </authorList>
    </citation>
    <scope>NUCLEOTIDE SEQUENCE [LARGE SCALE GENOMIC DNA]</scope>
    <source>
        <strain evidence="2 3">DSM 44348</strain>
    </source>
</reference>
<sequence>METFNYTATADLPADEAFAFISDAPNLPRFLPLDLAEGWLRADAASRQLAWGTESGGDDCGELRVIERGPAQCEIAMTVHTRRTDSAQVRSEMEQAVAALTHKASADADEQREDQQAGWV</sequence>
<protein>
    <submittedName>
        <fullName evidence="2">Uncharacterized protein</fullName>
    </submittedName>
</protein>
<dbReference type="GeneID" id="301844486"/>
<keyword evidence="3" id="KW-1185">Reference proteome</keyword>
<gene>
    <name evidence="2" type="ORF">EDD35_3107</name>
</gene>
<dbReference type="SUPFAM" id="SSF55961">
    <property type="entry name" value="Bet v1-like"/>
    <property type="match status" value="1"/>
</dbReference>
<feature type="region of interest" description="Disordered" evidence="1">
    <location>
        <begin position="96"/>
        <end position="120"/>
    </location>
</feature>
<evidence type="ECO:0000256" key="1">
    <source>
        <dbReference type="SAM" id="MobiDB-lite"/>
    </source>
</evidence>
<dbReference type="EMBL" id="RKHY01000001">
    <property type="protein sequence ID" value="ROS40766.1"/>
    <property type="molecule type" value="Genomic_DNA"/>
</dbReference>
<comment type="caution">
    <text evidence="2">The sequence shown here is derived from an EMBL/GenBank/DDBJ whole genome shotgun (WGS) entry which is preliminary data.</text>
</comment>